<evidence type="ECO:0000256" key="1">
    <source>
        <dbReference type="SAM" id="Coils"/>
    </source>
</evidence>
<proteinExistence type="predicted"/>
<keyword evidence="1" id="KW-0175">Coiled coil</keyword>
<organism evidence="2">
    <name type="scientific">Paramoeba aestuarina</name>
    <dbReference type="NCBI Taxonomy" id="180227"/>
    <lineage>
        <taxon>Eukaryota</taxon>
        <taxon>Amoebozoa</taxon>
        <taxon>Discosea</taxon>
        <taxon>Flabellinia</taxon>
        <taxon>Dactylopodida</taxon>
        <taxon>Paramoebidae</taxon>
        <taxon>Paramoeba</taxon>
    </lineage>
</organism>
<evidence type="ECO:0000313" key="2">
    <source>
        <dbReference type="EMBL" id="CAE2313798.1"/>
    </source>
</evidence>
<protein>
    <submittedName>
        <fullName evidence="2">Uncharacterized protein</fullName>
    </submittedName>
</protein>
<feature type="coiled-coil region" evidence="1">
    <location>
        <begin position="378"/>
        <end position="405"/>
    </location>
</feature>
<name>A0A7S4L396_9EUKA</name>
<gene>
    <name evidence="2" type="ORF">NAES01612_LOCUS15094</name>
</gene>
<dbReference type="EMBL" id="HBKR01023081">
    <property type="protein sequence ID" value="CAE2313798.1"/>
    <property type="molecule type" value="Transcribed_RNA"/>
</dbReference>
<accession>A0A7S4L396</accession>
<reference evidence="2" key="1">
    <citation type="submission" date="2021-01" db="EMBL/GenBank/DDBJ databases">
        <authorList>
            <person name="Corre E."/>
            <person name="Pelletier E."/>
            <person name="Niang G."/>
            <person name="Scheremetjew M."/>
            <person name="Finn R."/>
            <person name="Kale V."/>
            <person name="Holt S."/>
            <person name="Cochrane G."/>
            <person name="Meng A."/>
            <person name="Brown T."/>
            <person name="Cohen L."/>
        </authorList>
    </citation>
    <scope>NUCLEOTIDE SEQUENCE</scope>
    <source>
        <strain evidence="2">SoJaBio B1-5/56/2</strain>
    </source>
</reference>
<sequence>MVDSIEVRFLENPHDDSAHFAPNYRESVESKYDVTLFSDSAICQGTINLFDGFAGYLSDVSGFYEKFLDVTENAFPSSFALNNYPVYHLESKSSCMYRALLAVLLTGSTIDANFKYPCQWNFITDLPDDESALQRGWIEGISNNWKSCERRYQATGPESDAAASVESSPSTFCFSASTTLSSIVIDKKLEMIFYDSLAYRHFIELRECYDLWMKSPSAHALSLELLQAIDWSIQRSYLNEIEDEFTSRRRVWESFGDAKGISESRGSKHECASRQNIDDLMIGKFTHLVTLLQDRSFEGYCREAVVSAEKSLLSGQLRYMLSFLDNSSERFTEYETKLLEVLPNTPSFLGAFIKCSKEQYLQALVLHGLFRFVDDFGKELVQQKRKKLKMELKQAKKTQDNETSKKGAASIKQISILSDLPDGDVDHRKKMVNTNVELLHATERELEEAAPAVLVEPLPLKKATNLNLPLIIAKALGEILDAKVGPTCLLSEYAHIQVPSKKVAESAMKLGSFMCLGEMVHVHKNCYIVRHKNEQLTRKLDGIRSKNVQS</sequence>
<dbReference type="AlphaFoldDB" id="A0A7S4L396"/>